<dbReference type="PANTHER" id="PTHR30345:SF0">
    <property type="entry name" value="DNA DAMAGE-REPAIR_TOLERATION PROTEIN DRT102"/>
    <property type="match status" value="1"/>
</dbReference>
<feature type="binding site" evidence="4">
    <location>
        <position position="139"/>
    </location>
    <ligand>
        <name>D-ribulose 5-phosphate</name>
        <dbReference type="ChEBI" id="CHEBI:58121"/>
    </ligand>
</feature>
<dbReference type="PANTHER" id="PTHR30345">
    <property type="entry name" value="RIBOSE-5-PHOSPHATE ISOMERASE B"/>
    <property type="match status" value="1"/>
</dbReference>
<feature type="binding site" evidence="4">
    <location>
        <position position="112"/>
    </location>
    <ligand>
        <name>D-ribulose 5-phosphate</name>
        <dbReference type="ChEBI" id="CHEBI:58121"/>
    </ligand>
</feature>
<dbReference type="NCBIfam" id="NF004051">
    <property type="entry name" value="PRK05571.1"/>
    <property type="match status" value="1"/>
</dbReference>
<feature type="active site" description="Proton acceptor" evidence="3">
    <location>
        <position position="68"/>
    </location>
</feature>
<evidence type="ECO:0000256" key="1">
    <source>
        <dbReference type="ARBA" id="ARBA00008754"/>
    </source>
</evidence>
<dbReference type="AlphaFoldDB" id="A0A1Y1CIF9"/>
<dbReference type="GO" id="GO:0019316">
    <property type="term" value="P:D-allose catabolic process"/>
    <property type="evidence" value="ECO:0007669"/>
    <property type="project" value="TreeGrafter"/>
</dbReference>
<feature type="binding site" evidence="4">
    <location>
        <position position="135"/>
    </location>
    <ligand>
        <name>D-ribulose 5-phosphate</name>
        <dbReference type="ChEBI" id="CHEBI:58121"/>
    </ligand>
</feature>
<protein>
    <submittedName>
        <fullName evidence="5">Ribose-5-phosphate isomerase</fullName>
    </submittedName>
</protein>
<dbReference type="RefSeq" id="WP_096429055.1">
    <property type="nucleotide sequence ID" value="NZ_AP018042.1"/>
</dbReference>
<dbReference type="EMBL" id="AP018042">
    <property type="protein sequence ID" value="BAX80188.1"/>
    <property type="molecule type" value="Genomic_DNA"/>
</dbReference>
<feature type="active site" description="Proton donor" evidence="3">
    <location>
        <position position="101"/>
    </location>
</feature>
<dbReference type="Gene3D" id="3.40.1400.10">
    <property type="entry name" value="Sugar-phosphate isomerase, RpiB/LacA/LacB"/>
    <property type="match status" value="1"/>
</dbReference>
<feature type="binding site" evidence="4">
    <location>
        <begin position="69"/>
        <end position="73"/>
    </location>
    <ligand>
        <name>D-ribulose 5-phosphate</name>
        <dbReference type="ChEBI" id="CHEBI:58121"/>
    </ligand>
</feature>
<proteinExistence type="inferred from homology"/>
<dbReference type="InterPro" id="IPR004785">
    <property type="entry name" value="RpiB"/>
</dbReference>
<accession>A0A1Y1CIF9</accession>
<gene>
    <name evidence="5" type="ORF">ALGA_1816</name>
</gene>
<dbReference type="NCBIfam" id="TIGR00689">
    <property type="entry name" value="rpiB_lacA_lacB"/>
    <property type="match status" value="1"/>
</dbReference>
<dbReference type="SUPFAM" id="SSF89623">
    <property type="entry name" value="Ribose/Galactose isomerase RpiB/AlsB"/>
    <property type="match status" value="1"/>
</dbReference>
<feature type="binding site" evidence="4">
    <location>
        <begin position="11"/>
        <end position="12"/>
    </location>
    <ligand>
        <name>D-ribulose 5-phosphate</name>
        <dbReference type="ChEBI" id="CHEBI:58121"/>
    </ligand>
</feature>
<dbReference type="InterPro" id="IPR036569">
    <property type="entry name" value="RpiB_LacA_LacB_sf"/>
</dbReference>
<sequence>MKKIKVAIAADHAGYQFKNKLGEFLKENGYLVTDFGTNSEASMDYPDTAHPLAAAVAAEEFDFGFTLCGSGNGITMTANKHQKIRAALCWNSEIAELARLHNNANVCGIPARFISYEEVEKIAKIFLSTEFEGGRHQNRIDKIPLK</sequence>
<dbReference type="NCBIfam" id="TIGR01120">
    <property type="entry name" value="rpiB"/>
    <property type="match status" value="1"/>
</dbReference>
<dbReference type="PIRSF" id="PIRSF005384">
    <property type="entry name" value="RpiB_LacA_B"/>
    <property type="match status" value="1"/>
</dbReference>
<dbReference type="Proteomes" id="UP000218267">
    <property type="component" value="Chromosome"/>
</dbReference>
<dbReference type="GO" id="GO:0004751">
    <property type="term" value="F:ribose-5-phosphate isomerase activity"/>
    <property type="evidence" value="ECO:0007669"/>
    <property type="project" value="TreeGrafter"/>
</dbReference>
<keyword evidence="6" id="KW-1185">Reference proteome</keyword>
<dbReference type="GO" id="GO:0009052">
    <property type="term" value="P:pentose-phosphate shunt, non-oxidative branch"/>
    <property type="evidence" value="ECO:0007669"/>
    <property type="project" value="TreeGrafter"/>
</dbReference>
<comment type="similarity">
    <text evidence="1">Belongs to the LacAB/RpiB family.</text>
</comment>
<keyword evidence="2 5" id="KW-0413">Isomerase</keyword>
<dbReference type="InterPro" id="IPR003500">
    <property type="entry name" value="RpiB_LacA_LacB"/>
</dbReference>
<evidence type="ECO:0000313" key="5">
    <source>
        <dbReference type="EMBL" id="BAX80188.1"/>
    </source>
</evidence>
<dbReference type="OrthoDB" id="1778624at2"/>
<evidence type="ECO:0000256" key="3">
    <source>
        <dbReference type="PIRSR" id="PIRSR005384-1"/>
    </source>
</evidence>
<name>A0A1Y1CIF9_9BACT</name>
<feature type="binding site" evidence="4">
    <location>
        <position position="102"/>
    </location>
    <ligand>
        <name>D-ribulose 5-phosphate</name>
        <dbReference type="ChEBI" id="CHEBI:58121"/>
    </ligand>
</feature>
<organism evidence="5 6">
    <name type="scientific">Labilibaculum antarcticum</name>
    <dbReference type="NCBI Taxonomy" id="1717717"/>
    <lineage>
        <taxon>Bacteria</taxon>
        <taxon>Pseudomonadati</taxon>
        <taxon>Bacteroidota</taxon>
        <taxon>Bacteroidia</taxon>
        <taxon>Marinilabiliales</taxon>
        <taxon>Marinifilaceae</taxon>
        <taxon>Labilibaculum</taxon>
    </lineage>
</organism>
<evidence type="ECO:0000256" key="4">
    <source>
        <dbReference type="PIRSR" id="PIRSR005384-2"/>
    </source>
</evidence>
<dbReference type="KEGG" id="mbas:ALGA_1816"/>
<evidence type="ECO:0000256" key="2">
    <source>
        <dbReference type="ARBA" id="ARBA00023235"/>
    </source>
</evidence>
<evidence type="ECO:0000313" key="6">
    <source>
        <dbReference type="Proteomes" id="UP000218267"/>
    </source>
</evidence>
<reference evidence="5 6" key="1">
    <citation type="journal article" date="2018" name="Mar. Genomics">
        <title>Complete genome sequence of Marinifilaceae bacterium strain SPP2, isolated from the Antarctic marine sediment.</title>
        <authorList>
            <person name="Watanabe M."/>
            <person name="Kojima H."/>
            <person name="Fukui M."/>
        </authorList>
    </citation>
    <scope>NUCLEOTIDE SEQUENCE [LARGE SCALE GENOMIC DNA]</scope>
    <source>
        <strain evidence="5 6">SPP2</strain>
    </source>
</reference>
<reference evidence="6" key="2">
    <citation type="journal article" date="2020" name="Antonie Van Leeuwenhoek">
        <title>Labilibaculum antarcticum sp. nov., a novel facultative anaerobic, psychrotorelant bacterium isolated from marine sediment of Antarctica.</title>
        <authorList>
            <person name="Watanabe M."/>
            <person name="Kojima H."/>
            <person name="Fukui M."/>
        </authorList>
    </citation>
    <scope>NUCLEOTIDE SEQUENCE [LARGE SCALE GENOMIC DNA]</scope>
    <source>
        <strain evidence="6">SPP2</strain>
    </source>
</reference>
<dbReference type="Pfam" id="PF02502">
    <property type="entry name" value="LacAB_rpiB"/>
    <property type="match status" value="1"/>
</dbReference>